<evidence type="ECO:0000313" key="1">
    <source>
        <dbReference type="EMBL" id="KAK9521454.1"/>
    </source>
</evidence>
<organism evidence="1 2">
    <name type="scientific">Zoarces viviparus</name>
    <name type="common">Viviparous eelpout</name>
    <name type="synonym">Blennius viviparus</name>
    <dbReference type="NCBI Taxonomy" id="48416"/>
    <lineage>
        <taxon>Eukaryota</taxon>
        <taxon>Metazoa</taxon>
        <taxon>Chordata</taxon>
        <taxon>Craniata</taxon>
        <taxon>Vertebrata</taxon>
        <taxon>Euteleostomi</taxon>
        <taxon>Actinopterygii</taxon>
        <taxon>Neopterygii</taxon>
        <taxon>Teleostei</taxon>
        <taxon>Neoteleostei</taxon>
        <taxon>Acanthomorphata</taxon>
        <taxon>Eupercaria</taxon>
        <taxon>Perciformes</taxon>
        <taxon>Cottioidei</taxon>
        <taxon>Zoarcales</taxon>
        <taxon>Zoarcidae</taxon>
        <taxon>Zoarcinae</taxon>
        <taxon>Zoarces</taxon>
    </lineage>
</organism>
<dbReference type="Proteomes" id="UP001488805">
    <property type="component" value="Unassembled WGS sequence"/>
</dbReference>
<dbReference type="AlphaFoldDB" id="A0AAW1EII1"/>
<name>A0AAW1EII1_ZOAVI</name>
<keyword evidence="2" id="KW-1185">Reference proteome</keyword>
<comment type="caution">
    <text evidence="1">The sequence shown here is derived from an EMBL/GenBank/DDBJ whole genome shotgun (WGS) entry which is preliminary data.</text>
</comment>
<proteinExistence type="predicted"/>
<gene>
    <name evidence="1" type="ORF">VZT92_021258</name>
</gene>
<protein>
    <submittedName>
        <fullName evidence="1">Uncharacterized protein</fullName>
    </submittedName>
</protein>
<accession>A0AAW1EII1</accession>
<evidence type="ECO:0000313" key="2">
    <source>
        <dbReference type="Proteomes" id="UP001488805"/>
    </source>
</evidence>
<dbReference type="EMBL" id="JBCEZU010000329">
    <property type="protein sequence ID" value="KAK9521454.1"/>
    <property type="molecule type" value="Genomic_DNA"/>
</dbReference>
<reference evidence="1 2" key="1">
    <citation type="journal article" date="2024" name="Genome Biol. Evol.">
        <title>Chromosome-level genome assembly of the viviparous eelpout Zoarces viviparus.</title>
        <authorList>
            <person name="Fuhrmann N."/>
            <person name="Brasseur M.V."/>
            <person name="Bakowski C.E."/>
            <person name="Podsiadlowski L."/>
            <person name="Prost S."/>
            <person name="Krehenwinkel H."/>
            <person name="Mayer C."/>
        </authorList>
    </citation>
    <scope>NUCLEOTIDE SEQUENCE [LARGE SCALE GENOMIC DNA]</scope>
    <source>
        <strain evidence="1">NO-MEL_2022_Ind0_liver</strain>
    </source>
</reference>
<sequence>MRFEAKHSYFKRVARVTNNFVNICQTLAKRNQLRQCWEWQSQSLITDDAKAAASELSLEDLPVNLQAHFQSLEIPIAVDEKLWKSKRIVSNSVKYAVGDYFILDLVHAEQIPLFVKITLILQIRANWLLVGKLFTTVEFVSHLHSYHIRETDELLMFKPGDEVDFHALDMYSCDGKDLIKLIHRPFKDVHH</sequence>